<reference evidence="3 4" key="1">
    <citation type="submission" date="2019-06" db="EMBL/GenBank/DDBJ databases">
        <title>A chromosomal-level reference genome of Carpinus fangiana (Coryloideae, Betulaceae).</title>
        <authorList>
            <person name="Yang X."/>
            <person name="Wang Z."/>
            <person name="Zhang L."/>
            <person name="Hao G."/>
            <person name="Liu J."/>
            <person name="Yang Y."/>
        </authorList>
    </citation>
    <scope>NUCLEOTIDE SEQUENCE [LARGE SCALE GENOMIC DNA]</scope>
    <source>
        <strain evidence="3">Cfa_2016G</strain>
        <tissue evidence="3">Leaf</tissue>
    </source>
</reference>
<proteinExistence type="predicted"/>
<evidence type="ECO:0000256" key="1">
    <source>
        <dbReference type="SAM" id="Coils"/>
    </source>
</evidence>
<feature type="coiled-coil region" evidence="1">
    <location>
        <begin position="3"/>
        <end position="57"/>
    </location>
</feature>
<feature type="compositionally biased region" description="Basic and acidic residues" evidence="2">
    <location>
        <begin position="82"/>
        <end position="100"/>
    </location>
</feature>
<evidence type="ECO:0000313" key="4">
    <source>
        <dbReference type="Proteomes" id="UP000327013"/>
    </source>
</evidence>
<dbReference type="AlphaFoldDB" id="A0A5N6RD69"/>
<organism evidence="3 4">
    <name type="scientific">Carpinus fangiana</name>
    <dbReference type="NCBI Taxonomy" id="176857"/>
    <lineage>
        <taxon>Eukaryota</taxon>
        <taxon>Viridiplantae</taxon>
        <taxon>Streptophyta</taxon>
        <taxon>Embryophyta</taxon>
        <taxon>Tracheophyta</taxon>
        <taxon>Spermatophyta</taxon>
        <taxon>Magnoliopsida</taxon>
        <taxon>eudicotyledons</taxon>
        <taxon>Gunneridae</taxon>
        <taxon>Pentapetalae</taxon>
        <taxon>rosids</taxon>
        <taxon>fabids</taxon>
        <taxon>Fagales</taxon>
        <taxon>Betulaceae</taxon>
        <taxon>Carpinus</taxon>
    </lineage>
</organism>
<dbReference type="Proteomes" id="UP000327013">
    <property type="component" value="Chromosome 6"/>
</dbReference>
<evidence type="ECO:0000313" key="3">
    <source>
        <dbReference type="EMBL" id="KAE8076975.1"/>
    </source>
</evidence>
<gene>
    <name evidence="3" type="ORF">FH972_015589</name>
</gene>
<name>A0A5N6RD69_9ROSI</name>
<keyword evidence="1" id="KW-0175">Coiled coil</keyword>
<sequence>MIERALEAEMEQHRAQISRVREEITAQVSTQVTAQVAEQMSAQMQAYEAKIRQLVDGSRVVTSEPEVTNVMAPAHVIYRSSIDSRSDDVNVEPNDDHNEDQPWISVGHKSFISK</sequence>
<dbReference type="EMBL" id="CM017326">
    <property type="protein sequence ID" value="KAE8076975.1"/>
    <property type="molecule type" value="Genomic_DNA"/>
</dbReference>
<evidence type="ECO:0000256" key="2">
    <source>
        <dbReference type="SAM" id="MobiDB-lite"/>
    </source>
</evidence>
<keyword evidence="4" id="KW-1185">Reference proteome</keyword>
<protein>
    <submittedName>
        <fullName evidence="3">Uncharacterized protein</fullName>
    </submittedName>
</protein>
<feature type="region of interest" description="Disordered" evidence="2">
    <location>
        <begin position="82"/>
        <end position="114"/>
    </location>
</feature>
<accession>A0A5N6RD69</accession>